<dbReference type="AlphaFoldDB" id="A0A9W6T7S3"/>
<dbReference type="Proteomes" id="UP001165120">
    <property type="component" value="Unassembled WGS sequence"/>
</dbReference>
<keyword evidence="3" id="KW-1185">Reference proteome</keyword>
<evidence type="ECO:0000313" key="2">
    <source>
        <dbReference type="EMBL" id="GME85045.1"/>
    </source>
</evidence>
<accession>A0A9W6T7S3</accession>
<dbReference type="EMBL" id="BSXN01007462">
    <property type="protein sequence ID" value="GME85045.1"/>
    <property type="molecule type" value="Genomic_DNA"/>
</dbReference>
<proteinExistence type="predicted"/>
<comment type="caution">
    <text evidence="2">The sequence shown here is derived from an EMBL/GenBank/DDBJ whole genome shotgun (WGS) entry which is preliminary data.</text>
</comment>
<feature type="compositionally biased region" description="Acidic residues" evidence="1">
    <location>
        <begin position="81"/>
        <end position="98"/>
    </location>
</feature>
<reference evidence="2" key="1">
    <citation type="submission" date="2023-04" db="EMBL/GenBank/DDBJ databases">
        <title>Candida boidinii NBRC 10035.</title>
        <authorList>
            <person name="Ichikawa N."/>
            <person name="Sato H."/>
            <person name="Tonouchi N."/>
        </authorList>
    </citation>
    <scope>NUCLEOTIDE SEQUENCE</scope>
    <source>
        <strain evidence="2">NBRC 10035</strain>
    </source>
</reference>
<organism evidence="2 3">
    <name type="scientific">Candida boidinii</name>
    <name type="common">Yeast</name>
    <dbReference type="NCBI Taxonomy" id="5477"/>
    <lineage>
        <taxon>Eukaryota</taxon>
        <taxon>Fungi</taxon>
        <taxon>Dikarya</taxon>
        <taxon>Ascomycota</taxon>
        <taxon>Saccharomycotina</taxon>
        <taxon>Pichiomycetes</taxon>
        <taxon>Pichiales</taxon>
        <taxon>Pichiaceae</taxon>
        <taxon>Ogataea</taxon>
        <taxon>Ogataea/Candida clade</taxon>
    </lineage>
</organism>
<protein>
    <submittedName>
        <fullName evidence="2">Unnamed protein product</fullName>
    </submittedName>
</protein>
<sequence length="98" mass="11574">MLEALHYYISDRIFKDPRVLSIKDHQLGKVLHSFDESALIMFGILMQHWIDKIANETPETYQMYAKKDFIYNNKYRYGPADDNDDHDDDDDNNQEGDG</sequence>
<evidence type="ECO:0000313" key="3">
    <source>
        <dbReference type="Proteomes" id="UP001165120"/>
    </source>
</evidence>
<name>A0A9W6T7S3_CANBO</name>
<feature type="region of interest" description="Disordered" evidence="1">
    <location>
        <begin position="76"/>
        <end position="98"/>
    </location>
</feature>
<evidence type="ECO:0000256" key="1">
    <source>
        <dbReference type="SAM" id="MobiDB-lite"/>
    </source>
</evidence>
<gene>
    <name evidence="2" type="ORF">Cboi02_000693100</name>
</gene>